<feature type="region of interest" description="Disordered" evidence="1">
    <location>
        <begin position="436"/>
        <end position="458"/>
    </location>
</feature>
<feature type="signal peptide" evidence="3">
    <location>
        <begin position="1"/>
        <end position="22"/>
    </location>
</feature>
<evidence type="ECO:0000256" key="2">
    <source>
        <dbReference type="SAM" id="Phobius"/>
    </source>
</evidence>
<dbReference type="InParanoid" id="A0A165LLY6"/>
<name>A0A165LLY6_EXIGL</name>
<accession>A0A165LLY6</accession>
<protein>
    <submittedName>
        <fullName evidence="4">Uncharacterized protein</fullName>
    </submittedName>
</protein>
<dbReference type="AlphaFoldDB" id="A0A165LLY6"/>
<keyword evidence="3" id="KW-0732">Signal</keyword>
<dbReference type="Proteomes" id="UP000077266">
    <property type="component" value="Unassembled WGS sequence"/>
</dbReference>
<feature type="compositionally biased region" description="Polar residues" evidence="1">
    <location>
        <begin position="211"/>
        <end position="227"/>
    </location>
</feature>
<reference evidence="4 5" key="1">
    <citation type="journal article" date="2016" name="Mol. Biol. Evol.">
        <title>Comparative Genomics of Early-Diverging Mushroom-Forming Fungi Provides Insights into the Origins of Lignocellulose Decay Capabilities.</title>
        <authorList>
            <person name="Nagy L.G."/>
            <person name="Riley R."/>
            <person name="Tritt A."/>
            <person name="Adam C."/>
            <person name="Daum C."/>
            <person name="Floudas D."/>
            <person name="Sun H."/>
            <person name="Yadav J.S."/>
            <person name="Pangilinan J."/>
            <person name="Larsson K.H."/>
            <person name="Matsuura K."/>
            <person name="Barry K."/>
            <person name="Labutti K."/>
            <person name="Kuo R."/>
            <person name="Ohm R.A."/>
            <person name="Bhattacharya S.S."/>
            <person name="Shirouzu T."/>
            <person name="Yoshinaga Y."/>
            <person name="Martin F.M."/>
            <person name="Grigoriev I.V."/>
            <person name="Hibbett D.S."/>
        </authorList>
    </citation>
    <scope>NUCLEOTIDE SEQUENCE [LARGE SCALE GENOMIC DNA]</scope>
    <source>
        <strain evidence="4 5">HHB12029</strain>
    </source>
</reference>
<sequence>MRLRMLFTPGNVLIAVLATASAYSLVCGNFNGQKCPKKPATAAGVVGLVLSTLVSIMDRSRQEEERTWSAQLRYVSGLWFSIVRILRTMKLLNVTYSQRWERPAKNPAAPKPDPAPWDTAVTARPSRLRRRWNTLWHSKYGSFAVLFALMCLLAPEELNLPYWGLLNGIIFGAIILRHLLWVRAEKSRAQACSFYSELAELPLRIPKSPISTETSTDTRANARSPQCTDRRTEGSGFTSLSVLFSPRAKSPPIQSFVVGLGWRDSPQPRLALLYLKLVRLSKKIWSRRWKRVLVYSVVIATTLQHTALGYGDYYNIYVLASLLVLLCAMIHMYAQYRLHRGEGGVELTELPWHSSDVCVEITATRTQNAAQPAKCPEESSKLASVGSTDEAAWSGLIAVLSTVSWNKRPKGIHEVLSSSGDETLAFQIRDDVRASAEAVSPTSRPGDAYCTDSHSGPL</sequence>
<evidence type="ECO:0000256" key="1">
    <source>
        <dbReference type="SAM" id="MobiDB-lite"/>
    </source>
</evidence>
<keyword evidence="2" id="KW-1133">Transmembrane helix</keyword>
<feature type="transmembrane region" description="Helical" evidence="2">
    <location>
        <begin position="161"/>
        <end position="180"/>
    </location>
</feature>
<evidence type="ECO:0000313" key="4">
    <source>
        <dbReference type="EMBL" id="KZV98034.1"/>
    </source>
</evidence>
<feature type="transmembrane region" description="Helical" evidence="2">
    <location>
        <begin position="292"/>
        <end position="310"/>
    </location>
</feature>
<keyword evidence="2" id="KW-0812">Transmembrane</keyword>
<feature type="region of interest" description="Disordered" evidence="1">
    <location>
        <begin position="211"/>
        <end position="233"/>
    </location>
</feature>
<keyword evidence="2" id="KW-0472">Membrane</keyword>
<evidence type="ECO:0000256" key="3">
    <source>
        <dbReference type="SAM" id="SignalP"/>
    </source>
</evidence>
<feature type="transmembrane region" description="Helical" evidence="2">
    <location>
        <begin position="316"/>
        <end position="334"/>
    </location>
</feature>
<organism evidence="4 5">
    <name type="scientific">Exidia glandulosa HHB12029</name>
    <dbReference type="NCBI Taxonomy" id="1314781"/>
    <lineage>
        <taxon>Eukaryota</taxon>
        <taxon>Fungi</taxon>
        <taxon>Dikarya</taxon>
        <taxon>Basidiomycota</taxon>
        <taxon>Agaricomycotina</taxon>
        <taxon>Agaricomycetes</taxon>
        <taxon>Auriculariales</taxon>
        <taxon>Exidiaceae</taxon>
        <taxon>Exidia</taxon>
    </lineage>
</organism>
<evidence type="ECO:0000313" key="5">
    <source>
        <dbReference type="Proteomes" id="UP000077266"/>
    </source>
</evidence>
<feature type="chain" id="PRO_5007861923" evidence="3">
    <location>
        <begin position="23"/>
        <end position="458"/>
    </location>
</feature>
<keyword evidence="5" id="KW-1185">Reference proteome</keyword>
<feature type="transmembrane region" description="Helical" evidence="2">
    <location>
        <begin position="134"/>
        <end position="155"/>
    </location>
</feature>
<proteinExistence type="predicted"/>
<gene>
    <name evidence="4" type="ORF">EXIGLDRAFT_832481</name>
</gene>
<feature type="transmembrane region" description="Helical" evidence="2">
    <location>
        <begin position="40"/>
        <end position="57"/>
    </location>
</feature>
<dbReference type="EMBL" id="KV425923">
    <property type="protein sequence ID" value="KZV98034.1"/>
    <property type="molecule type" value="Genomic_DNA"/>
</dbReference>